<dbReference type="PANTHER" id="PTHR46034:SF7">
    <property type="entry name" value="INFLUENZA VIRUS NS1A-BINDING PROTEIN"/>
    <property type="match status" value="1"/>
</dbReference>
<name>A0AAP0PXT4_9MAGN</name>
<feature type="compositionally biased region" description="Basic and acidic residues" evidence="1">
    <location>
        <begin position="203"/>
        <end position="218"/>
    </location>
</feature>
<accession>A0AAP0PXT4</accession>
<dbReference type="Proteomes" id="UP001419268">
    <property type="component" value="Unassembled WGS sequence"/>
</dbReference>
<keyword evidence="4" id="KW-1185">Reference proteome</keyword>
<sequence length="616" mass="68979">MNRREPKFQWSSNVSGTRNLNKQDLGGVVFGCTRDTMLECLSNQLFGLPAGHFSYVQNIEPGLPLFLFNYSDRLMYGIFEAASLGQMNMNPYGWTIDGSERTKYPAQVRVCIRKKCQSLPEERFKKILCDNYYKPYKFWFELDHAQTRGLISMFESFSTSIDANHAFPYIIPSSDGRHGSKTSESSPRKGSAPGNHIISKGNDLFEHKPPETRTKEEELEDIQLKLERIALTRGHSSSYTKHQIEDAVLAGRADDESDREMILDSQKCADASTRSSHLVITNQVDADVLPQQLRCEKVLESQLHSFTTCIDERLSSQCHNETNEFHSHSDSYIYVMGGNDDNSWLSTLCCYLPYTDIVKSLKPMSSVCSYASATVLSGNVYKFGGLNANSWVDTVECYNPLNDEWSLCAPLSEKKGCLAGATLNEKLYAIGGGNGVDVFSVVEMFDPVLGRWILTQSMLKRRFASAAVELNGVLYVVGGFDGSKYLKSAERLDPREVSWSKIQSLHTGRGSHSLAVLNDRIYAIGGHDGNSHLSSVEVFDPRIGSWMKGEEMKQSSVFATAAVINETIYLIGGLRRDYDFTESVECYKEGHGWWTTDLKGIGKRAFFCAAVFSMPL</sequence>
<dbReference type="Gene3D" id="2.120.10.80">
    <property type="entry name" value="Kelch-type beta propeller"/>
    <property type="match status" value="1"/>
</dbReference>
<dbReference type="PROSITE" id="PS51222">
    <property type="entry name" value="DCD"/>
    <property type="match status" value="1"/>
</dbReference>
<dbReference type="InterPro" id="IPR015915">
    <property type="entry name" value="Kelch-typ_b-propeller"/>
</dbReference>
<evidence type="ECO:0000313" key="3">
    <source>
        <dbReference type="EMBL" id="KAK9159205.1"/>
    </source>
</evidence>
<evidence type="ECO:0000313" key="4">
    <source>
        <dbReference type="Proteomes" id="UP001419268"/>
    </source>
</evidence>
<feature type="domain" description="DCD" evidence="2">
    <location>
        <begin position="23"/>
        <end position="156"/>
    </location>
</feature>
<dbReference type="Pfam" id="PF01344">
    <property type="entry name" value="Kelch_1"/>
    <property type="match status" value="5"/>
</dbReference>
<dbReference type="InterPro" id="IPR013989">
    <property type="entry name" value="Dev_and_cell_death_domain"/>
</dbReference>
<gene>
    <name evidence="3" type="ORF">Scep_005779</name>
</gene>
<organism evidence="3 4">
    <name type="scientific">Stephania cephalantha</name>
    <dbReference type="NCBI Taxonomy" id="152367"/>
    <lineage>
        <taxon>Eukaryota</taxon>
        <taxon>Viridiplantae</taxon>
        <taxon>Streptophyta</taxon>
        <taxon>Embryophyta</taxon>
        <taxon>Tracheophyta</taxon>
        <taxon>Spermatophyta</taxon>
        <taxon>Magnoliopsida</taxon>
        <taxon>Ranunculales</taxon>
        <taxon>Menispermaceae</taxon>
        <taxon>Menispermoideae</taxon>
        <taxon>Cissampelideae</taxon>
        <taxon>Stephania</taxon>
    </lineage>
</organism>
<comment type="caution">
    <text evidence="3">The sequence shown here is derived from an EMBL/GenBank/DDBJ whole genome shotgun (WGS) entry which is preliminary data.</text>
</comment>
<dbReference type="SUPFAM" id="SSF117281">
    <property type="entry name" value="Kelch motif"/>
    <property type="match status" value="1"/>
</dbReference>
<feature type="region of interest" description="Disordered" evidence="1">
    <location>
        <begin position="172"/>
        <end position="218"/>
    </location>
</feature>
<dbReference type="GO" id="GO:0034976">
    <property type="term" value="P:response to endoplasmic reticulum stress"/>
    <property type="evidence" value="ECO:0007669"/>
    <property type="project" value="InterPro"/>
</dbReference>
<dbReference type="AlphaFoldDB" id="A0AAP0PXT4"/>
<proteinExistence type="predicted"/>
<dbReference type="SMART" id="SM00612">
    <property type="entry name" value="Kelch"/>
    <property type="match status" value="6"/>
</dbReference>
<evidence type="ECO:0000256" key="1">
    <source>
        <dbReference type="SAM" id="MobiDB-lite"/>
    </source>
</evidence>
<dbReference type="SMART" id="SM00767">
    <property type="entry name" value="DCD"/>
    <property type="match status" value="1"/>
</dbReference>
<dbReference type="PANTHER" id="PTHR46034">
    <property type="match status" value="1"/>
</dbReference>
<reference evidence="3 4" key="1">
    <citation type="submission" date="2024-01" db="EMBL/GenBank/DDBJ databases">
        <title>Genome assemblies of Stephania.</title>
        <authorList>
            <person name="Yang L."/>
        </authorList>
    </citation>
    <scope>NUCLEOTIDE SEQUENCE [LARGE SCALE GENOMIC DNA]</scope>
    <source>
        <strain evidence="3">JXDWG</strain>
        <tissue evidence="3">Leaf</tissue>
    </source>
</reference>
<dbReference type="InterPro" id="IPR044832">
    <property type="entry name" value="NRP-like"/>
</dbReference>
<dbReference type="EMBL" id="JBBNAG010000002">
    <property type="protein sequence ID" value="KAK9159205.1"/>
    <property type="molecule type" value="Genomic_DNA"/>
</dbReference>
<dbReference type="Pfam" id="PF10539">
    <property type="entry name" value="Dev_Cell_Death"/>
    <property type="match status" value="1"/>
</dbReference>
<evidence type="ECO:0000259" key="2">
    <source>
        <dbReference type="PROSITE" id="PS51222"/>
    </source>
</evidence>
<dbReference type="InterPro" id="IPR006652">
    <property type="entry name" value="Kelch_1"/>
</dbReference>
<protein>
    <recommendedName>
        <fullName evidence="2">DCD domain-containing protein</fullName>
    </recommendedName>
</protein>